<evidence type="ECO:0000313" key="3">
    <source>
        <dbReference type="Proteomes" id="UP000631114"/>
    </source>
</evidence>
<accession>A0A835H2K0</accession>
<name>A0A835H2K0_9MAGN</name>
<dbReference type="InterPro" id="IPR040256">
    <property type="entry name" value="At4g02000-like"/>
</dbReference>
<proteinExistence type="predicted"/>
<keyword evidence="3" id="KW-1185">Reference proteome</keyword>
<organism evidence="2 3">
    <name type="scientific">Coptis chinensis</name>
    <dbReference type="NCBI Taxonomy" id="261450"/>
    <lineage>
        <taxon>Eukaryota</taxon>
        <taxon>Viridiplantae</taxon>
        <taxon>Streptophyta</taxon>
        <taxon>Embryophyta</taxon>
        <taxon>Tracheophyta</taxon>
        <taxon>Spermatophyta</taxon>
        <taxon>Magnoliopsida</taxon>
        <taxon>Ranunculales</taxon>
        <taxon>Ranunculaceae</taxon>
        <taxon>Coptidoideae</taxon>
        <taxon>Coptis</taxon>
    </lineage>
</organism>
<evidence type="ECO:0000256" key="1">
    <source>
        <dbReference type="SAM" id="MobiDB-lite"/>
    </source>
</evidence>
<dbReference type="AlphaFoldDB" id="A0A835H2K0"/>
<dbReference type="Proteomes" id="UP000631114">
    <property type="component" value="Unassembled WGS sequence"/>
</dbReference>
<evidence type="ECO:0000313" key="2">
    <source>
        <dbReference type="EMBL" id="KAF9590472.1"/>
    </source>
</evidence>
<dbReference type="PANTHER" id="PTHR31286">
    <property type="entry name" value="GLYCINE-RICH CELL WALL STRUCTURAL PROTEIN 1.8-LIKE"/>
    <property type="match status" value="1"/>
</dbReference>
<evidence type="ECO:0008006" key="4">
    <source>
        <dbReference type="Google" id="ProtNLM"/>
    </source>
</evidence>
<reference evidence="2 3" key="1">
    <citation type="submission" date="2020-10" db="EMBL/GenBank/DDBJ databases">
        <title>The Coptis chinensis genome and diversification of protoberbering-type alkaloids.</title>
        <authorList>
            <person name="Wang B."/>
            <person name="Shu S."/>
            <person name="Song C."/>
            <person name="Liu Y."/>
        </authorList>
    </citation>
    <scope>NUCLEOTIDE SEQUENCE [LARGE SCALE GENOMIC DNA]</scope>
    <source>
        <strain evidence="2">HL-2020</strain>
        <tissue evidence="2">Leaf</tissue>
    </source>
</reference>
<dbReference type="EMBL" id="JADFTS010000009">
    <property type="protein sequence ID" value="KAF9590472.1"/>
    <property type="molecule type" value="Genomic_DNA"/>
</dbReference>
<feature type="compositionally biased region" description="Polar residues" evidence="1">
    <location>
        <begin position="25"/>
        <end position="39"/>
    </location>
</feature>
<dbReference type="OrthoDB" id="1939300at2759"/>
<feature type="region of interest" description="Disordered" evidence="1">
    <location>
        <begin position="25"/>
        <end position="49"/>
    </location>
</feature>
<comment type="caution">
    <text evidence="2">The sequence shown here is derived from an EMBL/GenBank/DDBJ whole genome shotgun (WGS) entry which is preliminary data.</text>
</comment>
<sequence length="386" mass="43260">MTFQLSNSMVFPPLLDLSASQAHTVVDTDPSNGQDTSAANGEERQPDGIGFVASRLGRPLLMDGATASKKRIAYARVCIEVEFSSELPKCFEVEMEKVDIRKIKMEYSWIPKLCGNCTNFGHFSDNCHWTQEEAMNDTNATNQGVGRNRRRNKRVWTQKQVTVEQDMAPIPDSSCARNENKVLVHEPGSESQSDILINTTETTLVILADDPSLTRLGSTHNSVAVVEENNIELTVLMDAITENLMAPGLPEHNKEVLPMAIELDDEGLDYDLLEMATPNPYSALSLCQEDMERFNEDEGLDILGMKDDDISVEKTEYFCEHLVPIDNRELQLVVAEVTPLASRTGTYDWEYPVALEAFTKDMLKKLKDNQPETLIPLRTSLLMLLK</sequence>
<dbReference type="PANTHER" id="PTHR31286:SF165">
    <property type="entry name" value="DUF4283 DOMAIN-CONTAINING PROTEIN"/>
    <property type="match status" value="1"/>
</dbReference>
<protein>
    <recommendedName>
        <fullName evidence="4">Zinc knuckle CX2CX4HX4C domain-containing protein</fullName>
    </recommendedName>
</protein>
<gene>
    <name evidence="2" type="ORF">IFM89_035349</name>
</gene>